<dbReference type="EMBL" id="BNJK01000001">
    <property type="protein sequence ID" value="GHO92385.1"/>
    <property type="molecule type" value="Genomic_DNA"/>
</dbReference>
<dbReference type="AlphaFoldDB" id="A0A8J3IKD6"/>
<accession>A0A8J3IKD6</accession>
<evidence type="ECO:0000313" key="10">
    <source>
        <dbReference type="EMBL" id="GHO92385.1"/>
    </source>
</evidence>
<proteinExistence type="inferred from homology"/>
<evidence type="ECO:0000256" key="6">
    <source>
        <dbReference type="ARBA" id="ARBA00022989"/>
    </source>
</evidence>
<evidence type="ECO:0000256" key="8">
    <source>
        <dbReference type="SAM" id="MobiDB-lite"/>
    </source>
</evidence>
<keyword evidence="5 9" id="KW-0812">Transmembrane</keyword>
<evidence type="ECO:0000313" key="11">
    <source>
        <dbReference type="Proteomes" id="UP000597444"/>
    </source>
</evidence>
<keyword evidence="6 9" id="KW-1133">Transmembrane helix</keyword>
<dbReference type="InterPro" id="IPR002549">
    <property type="entry name" value="AI-2E-like"/>
</dbReference>
<keyword evidence="3" id="KW-0813">Transport</keyword>
<reference evidence="10" key="1">
    <citation type="submission" date="2020-10" db="EMBL/GenBank/DDBJ databases">
        <title>Taxonomic study of unclassified bacteria belonging to the class Ktedonobacteria.</title>
        <authorList>
            <person name="Yabe S."/>
            <person name="Wang C.M."/>
            <person name="Zheng Y."/>
            <person name="Sakai Y."/>
            <person name="Cavaletti L."/>
            <person name="Monciardini P."/>
            <person name="Donadio S."/>
        </authorList>
    </citation>
    <scope>NUCLEOTIDE SEQUENCE</scope>
    <source>
        <strain evidence="10">ID150040</strain>
    </source>
</reference>
<dbReference type="PANTHER" id="PTHR21716">
    <property type="entry name" value="TRANSMEMBRANE PROTEIN"/>
    <property type="match status" value="1"/>
</dbReference>
<comment type="caution">
    <text evidence="10">The sequence shown here is derived from an EMBL/GenBank/DDBJ whole genome shotgun (WGS) entry which is preliminary data.</text>
</comment>
<sequence>MSEGTRPLFGARTPIQLRKLSRKWAIRRDIPIALLAWIALVAVMLWAASHIVRTILVLAVAALLAFALAPAVKLLQRIMPRFLAILVVYLVVLSGISVLCYLIVNATIEQIFTLSSTIRRLLGPGAHGMPTPIDQALATLGITPEQITQARQQIVTQIEEFAKNSLPYLRSLFDVVIDTIVVAVLSIYLLVDGSRVAAWIRTNAPQAARARFFLDTLQRVLGAYIRGQLTLALLIGVLVGAGMQFIFHLHYALFLGVLAFVMAFIPVLGTIISGALCVIIGLTQGWLVAVGVLVYFVVIHVIEGELVGPRIVGKAIGLHPVVSLLALIAGAELFGIWGALFASPLAGVLQAIIVSLWTEWRDQHPEQFQLAQDEAAHPEEIPLQKEKETATPPSQLPPA</sequence>
<comment type="similarity">
    <text evidence="2">Belongs to the autoinducer-2 exporter (AI-2E) (TC 2.A.86) family.</text>
</comment>
<comment type="subcellular location">
    <subcellularLocation>
        <location evidence="1">Cell membrane</location>
        <topology evidence="1">Multi-pass membrane protein</topology>
    </subcellularLocation>
</comment>
<feature type="transmembrane region" description="Helical" evidence="9">
    <location>
        <begin position="30"/>
        <end position="49"/>
    </location>
</feature>
<feature type="transmembrane region" description="Helical" evidence="9">
    <location>
        <begin position="285"/>
        <end position="302"/>
    </location>
</feature>
<feature type="transmembrane region" description="Helical" evidence="9">
    <location>
        <begin position="253"/>
        <end position="278"/>
    </location>
</feature>
<keyword evidence="4" id="KW-1003">Cell membrane</keyword>
<dbReference type="Pfam" id="PF01594">
    <property type="entry name" value="AI-2E_transport"/>
    <property type="match status" value="1"/>
</dbReference>
<evidence type="ECO:0000256" key="1">
    <source>
        <dbReference type="ARBA" id="ARBA00004651"/>
    </source>
</evidence>
<feature type="transmembrane region" description="Helical" evidence="9">
    <location>
        <begin position="55"/>
        <end position="75"/>
    </location>
</feature>
<evidence type="ECO:0000256" key="4">
    <source>
        <dbReference type="ARBA" id="ARBA00022475"/>
    </source>
</evidence>
<dbReference type="PANTHER" id="PTHR21716:SF53">
    <property type="entry name" value="PERMEASE PERM-RELATED"/>
    <property type="match status" value="1"/>
</dbReference>
<keyword evidence="7 9" id="KW-0472">Membrane</keyword>
<gene>
    <name evidence="10" type="ORF">KSF_024330</name>
</gene>
<evidence type="ECO:0000256" key="7">
    <source>
        <dbReference type="ARBA" id="ARBA00023136"/>
    </source>
</evidence>
<feature type="transmembrane region" description="Helical" evidence="9">
    <location>
        <begin position="229"/>
        <end position="247"/>
    </location>
</feature>
<dbReference type="GO" id="GO:0005886">
    <property type="term" value="C:plasma membrane"/>
    <property type="evidence" value="ECO:0007669"/>
    <property type="project" value="UniProtKB-SubCell"/>
</dbReference>
<feature type="transmembrane region" description="Helical" evidence="9">
    <location>
        <begin position="171"/>
        <end position="191"/>
    </location>
</feature>
<evidence type="ECO:0000256" key="3">
    <source>
        <dbReference type="ARBA" id="ARBA00022448"/>
    </source>
</evidence>
<dbReference type="RefSeq" id="WP_220203224.1">
    <property type="nucleotide sequence ID" value="NZ_BNJK01000001.1"/>
</dbReference>
<feature type="region of interest" description="Disordered" evidence="8">
    <location>
        <begin position="379"/>
        <end position="399"/>
    </location>
</feature>
<keyword evidence="11" id="KW-1185">Reference proteome</keyword>
<name>A0A8J3IKD6_9CHLR</name>
<feature type="transmembrane region" description="Helical" evidence="9">
    <location>
        <begin position="82"/>
        <end position="104"/>
    </location>
</feature>
<evidence type="ECO:0000256" key="9">
    <source>
        <dbReference type="SAM" id="Phobius"/>
    </source>
</evidence>
<protein>
    <submittedName>
        <fullName evidence="10">AI-2E family transporter</fullName>
    </submittedName>
</protein>
<evidence type="ECO:0000256" key="2">
    <source>
        <dbReference type="ARBA" id="ARBA00009773"/>
    </source>
</evidence>
<evidence type="ECO:0000256" key="5">
    <source>
        <dbReference type="ARBA" id="ARBA00022692"/>
    </source>
</evidence>
<feature type="compositionally biased region" description="Basic and acidic residues" evidence="8">
    <location>
        <begin position="379"/>
        <end position="389"/>
    </location>
</feature>
<organism evidence="10 11">
    <name type="scientific">Reticulibacter mediterranei</name>
    <dbReference type="NCBI Taxonomy" id="2778369"/>
    <lineage>
        <taxon>Bacteria</taxon>
        <taxon>Bacillati</taxon>
        <taxon>Chloroflexota</taxon>
        <taxon>Ktedonobacteria</taxon>
        <taxon>Ktedonobacterales</taxon>
        <taxon>Reticulibacteraceae</taxon>
        <taxon>Reticulibacter</taxon>
    </lineage>
</organism>
<dbReference type="Proteomes" id="UP000597444">
    <property type="component" value="Unassembled WGS sequence"/>
</dbReference>
<feature type="transmembrane region" description="Helical" evidence="9">
    <location>
        <begin position="322"/>
        <end position="342"/>
    </location>
</feature>